<gene>
    <name evidence="3" type="ORF">B0H67DRAFT_489247</name>
</gene>
<dbReference type="AlphaFoldDB" id="A0AA40DUF2"/>
<evidence type="ECO:0000313" key="3">
    <source>
        <dbReference type="EMBL" id="KAK0716000.1"/>
    </source>
</evidence>
<keyword evidence="4" id="KW-1185">Reference proteome</keyword>
<proteinExistence type="predicted"/>
<keyword evidence="2" id="KW-0472">Membrane</keyword>
<evidence type="ECO:0000313" key="4">
    <source>
        <dbReference type="Proteomes" id="UP001172102"/>
    </source>
</evidence>
<feature type="transmembrane region" description="Helical" evidence="2">
    <location>
        <begin position="66"/>
        <end position="86"/>
    </location>
</feature>
<accession>A0AA40DUF2</accession>
<reference evidence="3" key="1">
    <citation type="submission" date="2023-06" db="EMBL/GenBank/DDBJ databases">
        <title>Genome-scale phylogeny and comparative genomics of the fungal order Sordariales.</title>
        <authorList>
            <consortium name="Lawrence Berkeley National Laboratory"/>
            <person name="Hensen N."/>
            <person name="Bonometti L."/>
            <person name="Westerberg I."/>
            <person name="Brannstrom I.O."/>
            <person name="Guillou S."/>
            <person name="Cros-Aarteil S."/>
            <person name="Calhoun S."/>
            <person name="Haridas S."/>
            <person name="Kuo A."/>
            <person name="Mondo S."/>
            <person name="Pangilinan J."/>
            <person name="Riley R."/>
            <person name="Labutti K."/>
            <person name="Andreopoulos B."/>
            <person name="Lipzen A."/>
            <person name="Chen C."/>
            <person name="Yanf M."/>
            <person name="Daum C."/>
            <person name="Ng V."/>
            <person name="Clum A."/>
            <person name="Steindorff A."/>
            <person name="Ohm R."/>
            <person name="Martin F."/>
            <person name="Silar P."/>
            <person name="Natvig D."/>
            <person name="Lalanne C."/>
            <person name="Gautier V."/>
            <person name="Ament-Velasquez S.L."/>
            <person name="Kruys A."/>
            <person name="Hutchinson M.I."/>
            <person name="Powell A.J."/>
            <person name="Barry K."/>
            <person name="Miller A.N."/>
            <person name="Grigoriev I.V."/>
            <person name="Debuchy R."/>
            <person name="Gladieux P."/>
            <person name="Thoren M.H."/>
            <person name="Johannesson H."/>
        </authorList>
    </citation>
    <scope>NUCLEOTIDE SEQUENCE</scope>
    <source>
        <strain evidence="3">SMH4607-1</strain>
    </source>
</reference>
<protein>
    <submittedName>
        <fullName evidence="3">Uncharacterized protein</fullName>
    </submittedName>
</protein>
<comment type="caution">
    <text evidence="3">The sequence shown here is derived from an EMBL/GenBank/DDBJ whole genome shotgun (WGS) entry which is preliminary data.</text>
</comment>
<feature type="transmembrane region" description="Helical" evidence="2">
    <location>
        <begin position="512"/>
        <end position="538"/>
    </location>
</feature>
<organism evidence="3 4">
    <name type="scientific">Lasiosphaeris hirsuta</name>
    <dbReference type="NCBI Taxonomy" id="260670"/>
    <lineage>
        <taxon>Eukaryota</taxon>
        <taxon>Fungi</taxon>
        <taxon>Dikarya</taxon>
        <taxon>Ascomycota</taxon>
        <taxon>Pezizomycotina</taxon>
        <taxon>Sordariomycetes</taxon>
        <taxon>Sordariomycetidae</taxon>
        <taxon>Sordariales</taxon>
        <taxon>Lasiosphaeriaceae</taxon>
        <taxon>Lasiosphaeris</taxon>
    </lineage>
</organism>
<feature type="transmembrane region" description="Helical" evidence="2">
    <location>
        <begin position="464"/>
        <end position="488"/>
    </location>
</feature>
<name>A0AA40DUF2_9PEZI</name>
<feature type="transmembrane region" description="Helical" evidence="2">
    <location>
        <begin position="42"/>
        <end position="59"/>
    </location>
</feature>
<sequence>MGYFVGITSTGFVGTDELSAVTSFQPCHIFGDQMLIGMGIRVGFYLLYVAAIVAVLFGVDKQFRFWHGAWGILALSLFLSMFLNVASFNLIIIDYAVLIELVLWYPVYFVFTVLFRRALTVKGHETTKSDEEVRERLQRLRQAAVTNLDVARARAYSNVLKAFAFHAVAEEAEDDADAAQAALSQAITHYVSHWHEQVDVRDGERREEYVADGGAVTTVYNQDLIDEIAAAPTRADVDKLRDLYIAALIHSQQSVSEARAAEQEVALIASEELNIKRRTRPTKHAAKHFLITTSYKDQLTAAIGLLVWSMYMFGTAALNWPLLHNGNKTGGQCDDVPTVYFVFAPKKPFADHKFATFLKVWTVGVCIFAVFTTAVGLFLLIVGVFGPAALGLKTWGGRKRKGKRSVESGTSSDFVYDVRGSAGYSRRARGQHAQEILSCLHHTDSRTIRHRYQMRITSPMHFTLWNIPWAVLLAVLLVVTITCAELTVNRQGPNNDTPLDFARPPLHETAEILAFLIGLYSLVLTLLSVFGAIVSTVLRNKRREVKEPKDEDRHYGQKGYGKEA</sequence>
<feature type="transmembrane region" description="Helical" evidence="2">
    <location>
        <begin position="299"/>
        <end position="320"/>
    </location>
</feature>
<evidence type="ECO:0000256" key="1">
    <source>
        <dbReference type="SAM" id="MobiDB-lite"/>
    </source>
</evidence>
<evidence type="ECO:0000256" key="2">
    <source>
        <dbReference type="SAM" id="Phobius"/>
    </source>
</evidence>
<dbReference type="Proteomes" id="UP001172102">
    <property type="component" value="Unassembled WGS sequence"/>
</dbReference>
<feature type="region of interest" description="Disordered" evidence="1">
    <location>
        <begin position="545"/>
        <end position="564"/>
    </location>
</feature>
<keyword evidence="2" id="KW-1133">Transmembrane helix</keyword>
<feature type="transmembrane region" description="Helical" evidence="2">
    <location>
        <begin position="361"/>
        <end position="392"/>
    </location>
</feature>
<feature type="transmembrane region" description="Helical" evidence="2">
    <location>
        <begin position="92"/>
        <end position="115"/>
    </location>
</feature>
<dbReference type="EMBL" id="JAUKUA010000004">
    <property type="protein sequence ID" value="KAK0716000.1"/>
    <property type="molecule type" value="Genomic_DNA"/>
</dbReference>
<keyword evidence="2" id="KW-0812">Transmembrane</keyword>